<reference evidence="1 2" key="1">
    <citation type="submission" date="2023-07" db="EMBL/GenBank/DDBJ databases">
        <title>Sorghum-associated microbial communities from plants grown in Nebraska, USA.</title>
        <authorList>
            <person name="Schachtman D."/>
        </authorList>
    </citation>
    <scope>NUCLEOTIDE SEQUENCE [LARGE SCALE GENOMIC DNA]</scope>
    <source>
        <strain evidence="1 2">DS1607</strain>
    </source>
</reference>
<organism evidence="1 2">
    <name type="scientific">Variovorax ginsengisoli</name>
    <dbReference type="NCBI Taxonomy" id="363844"/>
    <lineage>
        <taxon>Bacteria</taxon>
        <taxon>Pseudomonadati</taxon>
        <taxon>Pseudomonadota</taxon>
        <taxon>Betaproteobacteria</taxon>
        <taxon>Burkholderiales</taxon>
        <taxon>Comamonadaceae</taxon>
        <taxon>Variovorax</taxon>
    </lineage>
</organism>
<dbReference type="CDD" id="cd14744">
    <property type="entry name" value="PAAR_CT_2"/>
    <property type="match status" value="1"/>
</dbReference>
<protein>
    <submittedName>
        <fullName evidence="1">Zn-binding protein involved in type VI secretion</fullName>
    </submittedName>
</protein>
<dbReference type="EMBL" id="JAUSRO010000019">
    <property type="protein sequence ID" value="MDP9902508.1"/>
    <property type="molecule type" value="Genomic_DNA"/>
</dbReference>
<dbReference type="InterPro" id="IPR008727">
    <property type="entry name" value="PAAR_motif"/>
</dbReference>
<evidence type="ECO:0000313" key="2">
    <source>
        <dbReference type="Proteomes" id="UP001226867"/>
    </source>
</evidence>
<dbReference type="RefSeq" id="WP_307692245.1">
    <property type="nucleotide sequence ID" value="NZ_JAUSRO010000019.1"/>
</dbReference>
<name>A0ABT9SFE2_9BURK</name>
<gene>
    <name evidence="1" type="ORF">J2W36_004785</name>
</gene>
<comment type="caution">
    <text evidence="1">The sequence shown here is derived from an EMBL/GenBank/DDBJ whole genome shotgun (WGS) entry which is preliminary data.</text>
</comment>
<dbReference type="Proteomes" id="UP001226867">
    <property type="component" value="Unassembled WGS sequence"/>
</dbReference>
<dbReference type="Pfam" id="PF05488">
    <property type="entry name" value="PAAR_motif"/>
    <property type="match status" value="1"/>
</dbReference>
<evidence type="ECO:0000313" key="1">
    <source>
        <dbReference type="EMBL" id="MDP9902508.1"/>
    </source>
</evidence>
<proteinExistence type="predicted"/>
<sequence>MRDEHNRSVIRLADTTDHGGTVKTAFEGLRVHDRPVAGEGCLVWCPRCKGDFAILPSSSGRRHHGRTIAYEGDLTACGARLIASFVG</sequence>
<keyword evidence="2" id="KW-1185">Reference proteome</keyword>
<accession>A0ABT9SFE2</accession>